<proteinExistence type="predicted"/>
<name>A0A4Q7Y6E0_9ACTN</name>
<dbReference type="EMBL" id="SHKV01000001">
    <property type="protein sequence ID" value="RZU32044.1"/>
    <property type="molecule type" value="Genomic_DNA"/>
</dbReference>
<keyword evidence="8" id="KW-1185">Reference proteome</keyword>
<dbReference type="PANTHER" id="PTHR30055:SF151">
    <property type="entry name" value="TRANSCRIPTIONAL REGULATORY PROTEIN"/>
    <property type="match status" value="1"/>
</dbReference>
<dbReference type="PRINTS" id="PR00455">
    <property type="entry name" value="HTHTETR"/>
</dbReference>
<dbReference type="SUPFAM" id="SSF48498">
    <property type="entry name" value="Tetracyclin repressor-like, C-terminal domain"/>
    <property type="match status" value="1"/>
</dbReference>
<dbReference type="Pfam" id="PF02909">
    <property type="entry name" value="TetR_C_1"/>
    <property type="match status" value="1"/>
</dbReference>
<dbReference type="PROSITE" id="PS50977">
    <property type="entry name" value="HTH_TETR_2"/>
    <property type="match status" value="1"/>
</dbReference>
<dbReference type="InterPro" id="IPR001647">
    <property type="entry name" value="HTH_TetR"/>
</dbReference>
<evidence type="ECO:0000256" key="2">
    <source>
        <dbReference type="ARBA" id="ARBA00023015"/>
    </source>
</evidence>
<accession>A0A4Q7Y6E0</accession>
<organism evidence="7 8">
    <name type="scientific">Blastococcus saxobsidens</name>
    <dbReference type="NCBI Taxonomy" id="138336"/>
    <lineage>
        <taxon>Bacteria</taxon>
        <taxon>Bacillati</taxon>
        <taxon>Actinomycetota</taxon>
        <taxon>Actinomycetes</taxon>
        <taxon>Geodermatophilales</taxon>
        <taxon>Geodermatophilaceae</taxon>
        <taxon>Blastococcus</taxon>
    </lineage>
</organism>
<keyword evidence="3 5" id="KW-0238">DNA-binding</keyword>
<dbReference type="InterPro" id="IPR009057">
    <property type="entry name" value="Homeodomain-like_sf"/>
</dbReference>
<evidence type="ECO:0000256" key="5">
    <source>
        <dbReference type="PROSITE-ProRule" id="PRU00335"/>
    </source>
</evidence>
<dbReference type="Pfam" id="PF00440">
    <property type="entry name" value="TetR_N"/>
    <property type="match status" value="1"/>
</dbReference>
<feature type="DNA-binding region" description="H-T-H motif" evidence="5">
    <location>
        <begin position="42"/>
        <end position="61"/>
    </location>
</feature>
<evidence type="ECO:0000256" key="1">
    <source>
        <dbReference type="ARBA" id="ARBA00022491"/>
    </source>
</evidence>
<dbReference type="GO" id="GO:0045892">
    <property type="term" value="P:negative regulation of DNA-templated transcription"/>
    <property type="evidence" value="ECO:0007669"/>
    <property type="project" value="InterPro"/>
</dbReference>
<reference evidence="7 8" key="1">
    <citation type="submission" date="2019-02" db="EMBL/GenBank/DDBJ databases">
        <title>Sequencing the genomes of 1000 actinobacteria strains.</title>
        <authorList>
            <person name="Klenk H.-P."/>
        </authorList>
    </citation>
    <scope>NUCLEOTIDE SEQUENCE [LARGE SCALE GENOMIC DNA]</scope>
    <source>
        <strain evidence="7 8">DSM 44509</strain>
    </source>
</reference>
<dbReference type="Proteomes" id="UP000292507">
    <property type="component" value="Unassembled WGS sequence"/>
</dbReference>
<evidence type="ECO:0000256" key="3">
    <source>
        <dbReference type="ARBA" id="ARBA00023125"/>
    </source>
</evidence>
<evidence type="ECO:0000313" key="8">
    <source>
        <dbReference type="Proteomes" id="UP000292507"/>
    </source>
</evidence>
<dbReference type="PANTHER" id="PTHR30055">
    <property type="entry name" value="HTH-TYPE TRANSCRIPTIONAL REGULATOR RUTR"/>
    <property type="match status" value="1"/>
</dbReference>
<protein>
    <submittedName>
        <fullName evidence="7">TetR family transcriptional regulator</fullName>
    </submittedName>
</protein>
<dbReference type="SUPFAM" id="SSF46689">
    <property type="entry name" value="Homeodomain-like"/>
    <property type="match status" value="1"/>
</dbReference>
<keyword evidence="4" id="KW-0804">Transcription</keyword>
<dbReference type="GO" id="GO:0046677">
    <property type="term" value="P:response to antibiotic"/>
    <property type="evidence" value="ECO:0007669"/>
    <property type="project" value="InterPro"/>
</dbReference>
<evidence type="ECO:0000256" key="4">
    <source>
        <dbReference type="ARBA" id="ARBA00023163"/>
    </source>
</evidence>
<dbReference type="InterPro" id="IPR036271">
    <property type="entry name" value="Tet_transcr_reg_TetR-rel_C_sf"/>
</dbReference>
<dbReference type="GO" id="GO:0003700">
    <property type="term" value="F:DNA-binding transcription factor activity"/>
    <property type="evidence" value="ECO:0007669"/>
    <property type="project" value="TreeGrafter"/>
</dbReference>
<feature type="domain" description="HTH tetR-type" evidence="6">
    <location>
        <begin position="19"/>
        <end position="79"/>
    </location>
</feature>
<dbReference type="Gene3D" id="1.10.357.10">
    <property type="entry name" value="Tetracycline Repressor, domain 2"/>
    <property type="match status" value="1"/>
</dbReference>
<dbReference type="InterPro" id="IPR050109">
    <property type="entry name" value="HTH-type_TetR-like_transc_reg"/>
</dbReference>
<dbReference type="PRINTS" id="PR00400">
    <property type="entry name" value="TETREPRESSOR"/>
</dbReference>
<dbReference type="PROSITE" id="PS01081">
    <property type="entry name" value="HTH_TETR_1"/>
    <property type="match status" value="1"/>
</dbReference>
<sequence>MSVRDAAGEVDVGRRSELALSREVIARTALAILDEEGVRGLTVRGIAGRLGVQSPSLYNHVASKDEILDAVTELIGREIDVSGLDDPDWRRGMSAFARSYRQAFRAHPDALALIARRAVETQPALATYDAALRALLRAGWPSAEALQLLAAIDYLVLGSVLVPFTGGFVRRPAEYADGYPSLAAALAGAPDLAELDDSGFERGLAALLRAGPAG</sequence>
<dbReference type="AlphaFoldDB" id="A0A4Q7Y6E0"/>
<evidence type="ECO:0000313" key="7">
    <source>
        <dbReference type="EMBL" id="RZU32044.1"/>
    </source>
</evidence>
<dbReference type="InterPro" id="IPR023772">
    <property type="entry name" value="DNA-bd_HTH_TetR-type_CS"/>
</dbReference>
<dbReference type="GO" id="GO:0000976">
    <property type="term" value="F:transcription cis-regulatory region binding"/>
    <property type="evidence" value="ECO:0007669"/>
    <property type="project" value="TreeGrafter"/>
</dbReference>
<gene>
    <name evidence="7" type="ORF">BKA19_1733</name>
</gene>
<keyword evidence="1" id="KW-0678">Repressor</keyword>
<dbReference type="InterPro" id="IPR003012">
    <property type="entry name" value="Tet_transcr_reg_TetR"/>
</dbReference>
<dbReference type="InterPro" id="IPR004111">
    <property type="entry name" value="Repressor_TetR_C"/>
</dbReference>
<keyword evidence="2" id="KW-0805">Transcription regulation</keyword>
<comment type="caution">
    <text evidence="7">The sequence shown here is derived from an EMBL/GenBank/DDBJ whole genome shotgun (WGS) entry which is preliminary data.</text>
</comment>
<evidence type="ECO:0000259" key="6">
    <source>
        <dbReference type="PROSITE" id="PS50977"/>
    </source>
</evidence>